<dbReference type="OrthoDB" id="4443452at2759"/>
<dbReference type="Proteomes" id="UP000184546">
    <property type="component" value="Unassembled WGS sequence"/>
</dbReference>
<evidence type="ECO:0000256" key="1">
    <source>
        <dbReference type="SAM" id="SignalP"/>
    </source>
</evidence>
<reference evidence="3" key="1">
    <citation type="journal article" date="2017" name="Genome Biol.">
        <title>Comparative genomics reveals high biological diversity and specific adaptations in the industrially and medically important fungal genus Aspergillus.</title>
        <authorList>
            <person name="de Vries R.P."/>
            <person name="Riley R."/>
            <person name="Wiebenga A."/>
            <person name="Aguilar-Osorio G."/>
            <person name="Amillis S."/>
            <person name="Uchima C.A."/>
            <person name="Anderluh G."/>
            <person name="Asadollahi M."/>
            <person name="Askin M."/>
            <person name="Barry K."/>
            <person name="Battaglia E."/>
            <person name="Bayram O."/>
            <person name="Benocci T."/>
            <person name="Braus-Stromeyer S.A."/>
            <person name="Caldana C."/>
            <person name="Canovas D."/>
            <person name="Cerqueira G.C."/>
            <person name="Chen F."/>
            <person name="Chen W."/>
            <person name="Choi C."/>
            <person name="Clum A."/>
            <person name="Dos Santos R.A."/>
            <person name="Damasio A.R."/>
            <person name="Diallinas G."/>
            <person name="Emri T."/>
            <person name="Fekete E."/>
            <person name="Flipphi M."/>
            <person name="Freyberg S."/>
            <person name="Gallo A."/>
            <person name="Gournas C."/>
            <person name="Habgood R."/>
            <person name="Hainaut M."/>
            <person name="Harispe M.L."/>
            <person name="Henrissat B."/>
            <person name="Hilden K.S."/>
            <person name="Hope R."/>
            <person name="Hossain A."/>
            <person name="Karabika E."/>
            <person name="Karaffa L."/>
            <person name="Karanyi Z."/>
            <person name="Krasevec N."/>
            <person name="Kuo A."/>
            <person name="Kusch H."/>
            <person name="LaButti K."/>
            <person name="Lagendijk E.L."/>
            <person name="Lapidus A."/>
            <person name="Levasseur A."/>
            <person name="Lindquist E."/>
            <person name="Lipzen A."/>
            <person name="Logrieco A.F."/>
            <person name="MacCabe A."/>
            <person name="Maekelae M.R."/>
            <person name="Malavazi I."/>
            <person name="Melin P."/>
            <person name="Meyer V."/>
            <person name="Mielnichuk N."/>
            <person name="Miskei M."/>
            <person name="Molnar A.P."/>
            <person name="Mule G."/>
            <person name="Ngan C.Y."/>
            <person name="Orejas M."/>
            <person name="Orosz E."/>
            <person name="Ouedraogo J.P."/>
            <person name="Overkamp K.M."/>
            <person name="Park H.-S."/>
            <person name="Perrone G."/>
            <person name="Piumi F."/>
            <person name="Punt P.J."/>
            <person name="Ram A.F."/>
            <person name="Ramon A."/>
            <person name="Rauscher S."/>
            <person name="Record E."/>
            <person name="Riano-Pachon D.M."/>
            <person name="Robert V."/>
            <person name="Roehrig J."/>
            <person name="Ruller R."/>
            <person name="Salamov A."/>
            <person name="Salih N.S."/>
            <person name="Samson R.A."/>
            <person name="Sandor E."/>
            <person name="Sanguinetti M."/>
            <person name="Schuetze T."/>
            <person name="Sepcic K."/>
            <person name="Shelest E."/>
            <person name="Sherlock G."/>
            <person name="Sophianopoulou V."/>
            <person name="Squina F.M."/>
            <person name="Sun H."/>
            <person name="Susca A."/>
            <person name="Todd R.B."/>
            <person name="Tsang A."/>
            <person name="Unkles S.E."/>
            <person name="van de Wiele N."/>
            <person name="van Rossen-Uffink D."/>
            <person name="Oliveira J.V."/>
            <person name="Vesth T.C."/>
            <person name="Visser J."/>
            <person name="Yu J.-H."/>
            <person name="Zhou M."/>
            <person name="Andersen M.R."/>
            <person name="Archer D.B."/>
            <person name="Baker S.E."/>
            <person name="Benoit I."/>
            <person name="Brakhage A.A."/>
            <person name="Braus G.H."/>
            <person name="Fischer R."/>
            <person name="Frisvad J.C."/>
            <person name="Goldman G.H."/>
            <person name="Houbraken J."/>
            <person name="Oakley B."/>
            <person name="Pocsi I."/>
            <person name="Scazzocchio C."/>
            <person name="Seiboth B."/>
            <person name="vanKuyk P.A."/>
            <person name="Wortman J."/>
            <person name="Dyer P.S."/>
            <person name="Grigoriev I.V."/>
        </authorList>
    </citation>
    <scope>NUCLEOTIDE SEQUENCE [LARGE SCALE GENOMIC DNA]</scope>
    <source>
        <strain evidence="3">ATCC 16872 / CBS 172.66 / WB 5094</strain>
    </source>
</reference>
<feature type="signal peptide" evidence="1">
    <location>
        <begin position="1"/>
        <end position="19"/>
    </location>
</feature>
<dbReference type="EMBL" id="KV878984">
    <property type="protein sequence ID" value="OJJ96888.1"/>
    <property type="molecule type" value="Genomic_DNA"/>
</dbReference>
<gene>
    <name evidence="2" type="ORF">ASPACDRAFT_33736</name>
</gene>
<feature type="chain" id="PRO_5012747435" evidence="1">
    <location>
        <begin position="20"/>
        <end position="277"/>
    </location>
</feature>
<dbReference type="OMA" id="YAYQIDA"/>
<keyword evidence="3" id="KW-1185">Reference proteome</keyword>
<organism evidence="2 3">
    <name type="scientific">Aspergillus aculeatus (strain ATCC 16872 / CBS 172.66 / WB 5094)</name>
    <dbReference type="NCBI Taxonomy" id="690307"/>
    <lineage>
        <taxon>Eukaryota</taxon>
        <taxon>Fungi</taxon>
        <taxon>Dikarya</taxon>
        <taxon>Ascomycota</taxon>
        <taxon>Pezizomycotina</taxon>
        <taxon>Eurotiomycetes</taxon>
        <taxon>Eurotiomycetidae</taxon>
        <taxon>Eurotiales</taxon>
        <taxon>Aspergillaceae</taxon>
        <taxon>Aspergillus</taxon>
        <taxon>Aspergillus subgen. Circumdati</taxon>
    </lineage>
</organism>
<keyword evidence="1" id="KW-0732">Signal</keyword>
<proteinExistence type="predicted"/>
<dbReference type="GeneID" id="30973801"/>
<dbReference type="AlphaFoldDB" id="A0A1L9WL53"/>
<protein>
    <submittedName>
        <fullName evidence="2">Uncharacterized protein</fullName>
    </submittedName>
</protein>
<dbReference type="RefSeq" id="XP_020053228.1">
    <property type="nucleotide sequence ID" value="XM_020199987.1"/>
</dbReference>
<evidence type="ECO:0000313" key="3">
    <source>
        <dbReference type="Proteomes" id="UP000184546"/>
    </source>
</evidence>
<accession>A0A1L9WL53</accession>
<evidence type="ECO:0000313" key="2">
    <source>
        <dbReference type="EMBL" id="OJJ96888.1"/>
    </source>
</evidence>
<name>A0A1L9WL53_ASPA1</name>
<sequence>MKLIFPIIILSAFINLAHCSGFTGPFEAIFFYYAYQIDSAAAARAAADGVPYEATIGGGCINKDCTLLEFIEKIMDPDLLKKLTPTTRGATTSPNVYDTALDIDRAWNYDGSLLQKDVIIKNGQGNMGQLITAVVNKIQTARAVVPSADLVAKATVALNWAQAVRLTELVIQGEAELTGYKAKAFAKKYPSITLESTQRILDEDRTVSPSLHIVYTDLDYASMALQTATGDLAGVGDTYREFLSWAQAVPGNSRYRSHQALADLYKRSVASLEAGCS</sequence>
<dbReference type="VEuPathDB" id="FungiDB:ASPACDRAFT_33736"/>